<gene>
    <name evidence="2" type="ORF">GCM10018785_11830</name>
</gene>
<keyword evidence="3" id="KW-1185">Reference proteome</keyword>
<keyword evidence="1" id="KW-1133">Transmembrane helix</keyword>
<keyword evidence="1" id="KW-0472">Membrane</keyword>
<evidence type="ECO:0000313" key="2">
    <source>
        <dbReference type="EMBL" id="GHE43883.1"/>
    </source>
</evidence>
<name>A0A918ZBD6_9ACTN</name>
<comment type="caution">
    <text evidence="2">The sequence shown here is derived from an EMBL/GenBank/DDBJ whole genome shotgun (WGS) entry which is preliminary data.</text>
</comment>
<dbReference type="RefSeq" id="WP_229925407.1">
    <property type="nucleotide sequence ID" value="NZ_BNBT01000010.1"/>
</dbReference>
<dbReference type="Proteomes" id="UP000608024">
    <property type="component" value="Unassembled WGS sequence"/>
</dbReference>
<dbReference type="InterPro" id="IPR025333">
    <property type="entry name" value="DUF4239"/>
</dbReference>
<evidence type="ECO:0008006" key="4">
    <source>
        <dbReference type="Google" id="ProtNLM"/>
    </source>
</evidence>
<organism evidence="2 3">
    <name type="scientific">Streptomyces longispororuber</name>
    <dbReference type="NCBI Taxonomy" id="68230"/>
    <lineage>
        <taxon>Bacteria</taxon>
        <taxon>Bacillati</taxon>
        <taxon>Actinomycetota</taxon>
        <taxon>Actinomycetes</taxon>
        <taxon>Kitasatosporales</taxon>
        <taxon>Streptomycetaceae</taxon>
        <taxon>Streptomyces</taxon>
    </lineage>
</organism>
<dbReference type="EMBL" id="BNBT01000010">
    <property type="protein sequence ID" value="GHE43883.1"/>
    <property type="molecule type" value="Genomic_DNA"/>
</dbReference>
<dbReference type="AlphaFoldDB" id="A0A918ZBD6"/>
<reference evidence="2" key="1">
    <citation type="journal article" date="2014" name="Int. J. Syst. Evol. Microbiol.">
        <title>Complete genome sequence of Corynebacterium casei LMG S-19264T (=DSM 44701T), isolated from a smear-ripened cheese.</title>
        <authorList>
            <consortium name="US DOE Joint Genome Institute (JGI-PGF)"/>
            <person name="Walter F."/>
            <person name="Albersmeier A."/>
            <person name="Kalinowski J."/>
            <person name="Ruckert C."/>
        </authorList>
    </citation>
    <scope>NUCLEOTIDE SEQUENCE</scope>
    <source>
        <strain evidence="2">JCM 4784</strain>
    </source>
</reference>
<proteinExistence type="predicted"/>
<feature type="transmembrane region" description="Helical" evidence="1">
    <location>
        <begin position="87"/>
        <end position="107"/>
    </location>
</feature>
<protein>
    <recommendedName>
        <fullName evidence="4">DUF4239 domain-containing protein</fullName>
    </recommendedName>
</protein>
<evidence type="ECO:0000256" key="1">
    <source>
        <dbReference type="SAM" id="Phobius"/>
    </source>
</evidence>
<keyword evidence="1" id="KW-0812">Transmembrane</keyword>
<dbReference type="Pfam" id="PF14023">
    <property type="entry name" value="Bestrophin-like"/>
    <property type="match status" value="1"/>
</dbReference>
<evidence type="ECO:0000313" key="3">
    <source>
        <dbReference type="Proteomes" id="UP000608024"/>
    </source>
</evidence>
<feature type="transmembrane region" description="Helical" evidence="1">
    <location>
        <begin position="59"/>
        <end position="80"/>
    </location>
</feature>
<reference evidence="2" key="2">
    <citation type="submission" date="2020-09" db="EMBL/GenBank/DDBJ databases">
        <authorList>
            <person name="Sun Q."/>
            <person name="Ohkuma M."/>
        </authorList>
    </citation>
    <scope>NUCLEOTIDE SEQUENCE</scope>
    <source>
        <strain evidence="2">JCM 4784</strain>
    </source>
</reference>
<accession>A0A918ZBD6</accession>
<sequence length="153" mass="16647">MADGNGSPAASVWSTDSRRVFREVSGEPVFGMLVAADNKRSEEREERLTQATASIPGTIFWFLLATLVITVMALGTCIPCRNNRGQLITLTVITALLTATLCIIRDVDRPFDGVISVEPTALTEAGRQATRDFLTHHTAADLPCDDQGNRRNT</sequence>